<proteinExistence type="predicted"/>
<keyword evidence="2" id="KW-1133">Transmembrane helix</keyword>
<keyword evidence="2" id="KW-0812">Transmembrane</keyword>
<accession>A0A1E8CL13</accession>
<dbReference type="Proteomes" id="UP000175669">
    <property type="component" value="Unassembled WGS sequence"/>
</dbReference>
<feature type="transmembrane region" description="Helical" evidence="2">
    <location>
        <begin position="409"/>
        <end position="428"/>
    </location>
</feature>
<evidence type="ECO:0000256" key="1">
    <source>
        <dbReference type="SAM" id="MobiDB-lite"/>
    </source>
</evidence>
<feature type="chain" id="PRO_5009212146" description="DUF2207 domain-containing protein" evidence="3">
    <location>
        <begin position="23"/>
        <end position="565"/>
    </location>
</feature>
<feature type="domain" description="Predicted membrane protein YciQ-like C-terminal" evidence="5">
    <location>
        <begin position="272"/>
        <end position="490"/>
    </location>
</feature>
<dbReference type="InterPro" id="IPR018702">
    <property type="entry name" value="DUF2207"/>
</dbReference>
<evidence type="ECO:0000259" key="5">
    <source>
        <dbReference type="Pfam" id="PF20990"/>
    </source>
</evidence>
<evidence type="ECO:0000313" key="7">
    <source>
        <dbReference type="Proteomes" id="UP000175669"/>
    </source>
</evidence>
<feature type="compositionally biased region" description="Gly residues" evidence="1">
    <location>
        <begin position="543"/>
        <end position="565"/>
    </location>
</feature>
<comment type="caution">
    <text evidence="6">The sequence shown here is derived from an EMBL/GenBank/DDBJ whole genome shotgun (WGS) entry which is preliminary data.</text>
</comment>
<reference evidence="7" key="1">
    <citation type="submission" date="2016-07" db="EMBL/GenBank/DDBJ databases">
        <authorList>
            <person name="Florea S."/>
            <person name="Webb J.S."/>
            <person name="Jaromczyk J."/>
            <person name="Schardl C.L."/>
        </authorList>
    </citation>
    <scope>NUCLEOTIDE SEQUENCE [LARGE SCALE GENOMIC DNA]</scope>
    <source>
        <strain evidence="7">KCTC 42131</strain>
    </source>
</reference>
<evidence type="ECO:0000256" key="2">
    <source>
        <dbReference type="SAM" id="Phobius"/>
    </source>
</evidence>
<feature type="region of interest" description="Disordered" evidence="1">
    <location>
        <begin position="533"/>
        <end position="565"/>
    </location>
</feature>
<feature type="domain" description="DUF2207" evidence="4">
    <location>
        <begin position="25"/>
        <end position="216"/>
    </location>
</feature>
<evidence type="ECO:0000256" key="3">
    <source>
        <dbReference type="SAM" id="SignalP"/>
    </source>
</evidence>
<dbReference type="STRING" id="1524254.PHACT_07350"/>
<protein>
    <recommendedName>
        <fullName evidence="8">DUF2207 domain-containing protein</fullName>
    </recommendedName>
</protein>
<gene>
    <name evidence="6" type="ORF">PHACT_07350</name>
</gene>
<dbReference type="Pfam" id="PF09972">
    <property type="entry name" value="DUF2207"/>
    <property type="match status" value="1"/>
</dbReference>
<feature type="transmembrane region" description="Helical" evidence="2">
    <location>
        <begin position="385"/>
        <end position="403"/>
    </location>
</feature>
<organism evidence="6 7">
    <name type="scientific">Pseudohongiella acticola</name>
    <dbReference type="NCBI Taxonomy" id="1524254"/>
    <lineage>
        <taxon>Bacteria</taxon>
        <taxon>Pseudomonadati</taxon>
        <taxon>Pseudomonadota</taxon>
        <taxon>Gammaproteobacteria</taxon>
        <taxon>Pseudomonadales</taxon>
        <taxon>Pseudohongiellaceae</taxon>
        <taxon>Pseudohongiella</taxon>
    </lineage>
</organism>
<feature type="compositionally biased region" description="Low complexity" evidence="1">
    <location>
        <begin position="533"/>
        <end position="542"/>
    </location>
</feature>
<evidence type="ECO:0008006" key="8">
    <source>
        <dbReference type="Google" id="ProtNLM"/>
    </source>
</evidence>
<dbReference type="EMBL" id="MASR01000001">
    <property type="protein sequence ID" value="OFE12975.1"/>
    <property type="molecule type" value="Genomic_DNA"/>
</dbReference>
<dbReference type="AlphaFoldDB" id="A0A1E8CL13"/>
<sequence length="565" mass="61842">MKKLTSVLTALLLSLLITPVAAQERILSYHSDIDIAADASMEVTETIRVRAEGNNIRRGIYREFPTRYRDRLGNRYRVGFEVLEVTRDGEPEIWQATRRANGVRVDFGGDDFLAVPAEYEYSIRYRTNRQLGYYDDHDELYWNVTGNGWDFAIEQASATVTLPQAVASGELAVEAYTGVSGDQGQAYEAETTAGSASVQTTQALPPQNGLTLVFSWPKGVVAEPTSWQRFQYLLVDNRGLLLALLTLIASIAYLFSSWVRVGRDPEAGVVFPRYEPPAGYSPASLRYIKRMSYDHTTLTAAIVNLAVKGYLTINQSGKEYTLSKTDSTQPLAAGEQALLTRLFRSGDSLKLEQENHSEVSRAISVHKKSLAADYRNKYFVSNARTLLPPIAGIVIMFLVVLLIGGITPLSVIAFVVNIPLLLLFFWLMHAPTEAGRKLLDRVDGFKLYLEVAEKDELNLRHPPQLTPALFERYMPFAIALGVEQAWAEKFSRVFASLQQERGTPYHPAWYYGSFNATRMGEFSTAVSGGFSSAISSASHPPGSGSGAGGGGFSGGGGGGGGGGGR</sequence>
<keyword evidence="7" id="KW-1185">Reference proteome</keyword>
<feature type="signal peptide" evidence="3">
    <location>
        <begin position="1"/>
        <end position="22"/>
    </location>
</feature>
<keyword evidence="2" id="KW-0472">Membrane</keyword>
<dbReference type="RefSeq" id="WP_070116584.1">
    <property type="nucleotide sequence ID" value="NZ_MASR01000001.1"/>
</dbReference>
<evidence type="ECO:0000259" key="4">
    <source>
        <dbReference type="Pfam" id="PF09972"/>
    </source>
</evidence>
<feature type="transmembrane region" description="Helical" evidence="2">
    <location>
        <begin position="239"/>
        <end position="256"/>
    </location>
</feature>
<dbReference type="Pfam" id="PF20990">
    <property type="entry name" value="DUF2207_C"/>
    <property type="match status" value="1"/>
</dbReference>
<keyword evidence="3" id="KW-0732">Signal</keyword>
<evidence type="ECO:0000313" key="6">
    <source>
        <dbReference type="EMBL" id="OFE12975.1"/>
    </source>
</evidence>
<dbReference type="InterPro" id="IPR048389">
    <property type="entry name" value="YciQ-like_C"/>
</dbReference>
<name>A0A1E8CL13_9GAMM</name>